<keyword evidence="4 6" id="KW-1133">Transmembrane helix</keyword>
<keyword evidence="5 6" id="KW-0472">Membrane</keyword>
<keyword evidence="2" id="KW-1003">Cell membrane</keyword>
<accession>A0A1Y5FA54</accession>
<dbReference type="GO" id="GO:0005886">
    <property type="term" value="C:plasma membrane"/>
    <property type="evidence" value="ECO:0007669"/>
    <property type="project" value="UniProtKB-SubCell"/>
</dbReference>
<evidence type="ECO:0000256" key="1">
    <source>
        <dbReference type="ARBA" id="ARBA00004651"/>
    </source>
</evidence>
<feature type="transmembrane region" description="Helical" evidence="6">
    <location>
        <begin position="98"/>
        <end position="126"/>
    </location>
</feature>
<evidence type="ECO:0000313" key="8">
    <source>
        <dbReference type="EMBL" id="OUR98491.1"/>
    </source>
</evidence>
<organism evidence="8 9">
    <name type="scientific">Halobacteriovorax marinus</name>
    <dbReference type="NCBI Taxonomy" id="97084"/>
    <lineage>
        <taxon>Bacteria</taxon>
        <taxon>Pseudomonadati</taxon>
        <taxon>Bdellovibrionota</taxon>
        <taxon>Bacteriovoracia</taxon>
        <taxon>Bacteriovoracales</taxon>
        <taxon>Halobacteriovoraceae</taxon>
        <taxon>Halobacteriovorax</taxon>
    </lineage>
</organism>
<evidence type="ECO:0000256" key="6">
    <source>
        <dbReference type="SAM" id="Phobius"/>
    </source>
</evidence>
<feature type="domain" description="ABC-2 type transporter transmembrane" evidence="7">
    <location>
        <begin position="2"/>
        <end position="211"/>
    </location>
</feature>
<feature type="transmembrane region" description="Helical" evidence="6">
    <location>
        <begin position="213"/>
        <end position="231"/>
    </location>
</feature>
<evidence type="ECO:0000256" key="5">
    <source>
        <dbReference type="ARBA" id="ARBA00023136"/>
    </source>
</evidence>
<dbReference type="PANTHER" id="PTHR30294:SF29">
    <property type="entry name" value="MULTIDRUG ABC TRANSPORTER PERMEASE YBHS-RELATED"/>
    <property type="match status" value="1"/>
</dbReference>
<evidence type="ECO:0000313" key="9">
    <source>
        <dbReference type="Proteomes" id="UP000196531"/>
    </source>
</evidence>
<dbReference type="GO" id="GO:0140359">
    <property type="term" value="F:ABC-type transporter activity"/>
    <property type="evidence" value="ECO:0007669"/>
    <property type="project" value="InterPro"/>
</dbReference>
<dbReference type="Proteomes" id="UP000196531">
    <property type="component" value="Unassembled WGS sequence"/>
</dbReference>
<dbReference type="PANTHER" id="PTHR30294">
    <property type="entry name" value="MEMBRANE COMPONENT OF ABC TRANSPORTER YHHJ-RELATED"/>
    <property type="match status" value="1"/>
</dbReference>
<keyword evidence="3 6" id="KW-0812">Transmembrane</keyword>
<reference evidence="9" key="1">
    <citation type="journal article" date="2017" name="Proc. Natl. Acad. Sci. U.S.A.">
        <title>Simulation of Deepwater Horizon oil plume reveals substrate specialization within a complex community of hydrocarbon-degraders.</title>
        <authorList>
            <person name="Hu P."/>
            <person name="Dubinsky E.A."/>
            <person name="Probst A.J."/>
            <person name="Wang J."/>
            <person name="Sieber C.M.K."/>
            <person name="Tom L.M."/>
            <person name="Gardinali P."/>
            <person name="Banfield J.F."/>
            <person name="Atlas R.M."/>
            <person name="Andersen G.L."/>
        </authorList>
    </citation>
    <scope>NUCLEOTIDE SEQUENCE [LARGE SCALE GENOMIC DNA]</scope>
</reference>
<protein>
    <recommendedName>
        <fullName evidence="7">ABC-2 type transporter transmembrane domain-containing protein</fullName>
    </recommendedName>
</protein>
<evidence type="ECO:0000259" key="7">
    <source>
        <dbReference type="Pfam" id="PF01061"/>
    </source>
</evidence>
<proteinExistence type="predicted"/>
<evidence type="ECO:0000256" key="3">
    <source>
        <dbReference type="ARBA" id="ARBA00022692"/>
    </source>
</evidence>
<evidence type="ECO:0000256" key="4">
    <source>
        <dbReference type="ARBA" id="ARBA00022989"/>
    </source>
</evidence>
<feature type="transmembrane region" description="Helical" evidence="6">
    <location>
        <begin position="132"/>
        <end position="156"/>
    </location>
</feature>
<feature type="transmembrane region" description="Helical" evidence="6">
    <location>
        <begin position="54"/>
        <end position="77"/>
    </location>
</feature>
<feature type="transmembrane region" description="Helical" evidence="6">
    <location>
        <begin position="12"/>
        <end position="34"/>
    </location>
</feature>
<sequence>MFSIFKRELKEALSSPLFYILCAIFSAIVGWLFYNYILGSKEHTGTTLTNNVLIPLFGVMNSLFMFFSPILTMNSFVEEKNSGTLDLLLRSKVSIWEIILGKFLSHVTLISLMLSLSIICPLILMFSGYSDWGIVGSAYLGLILNISCYIIVGLFASSLTENQIVSGFVSFSIILGILLVNLTANTANSFIVGQIFNYLNNISHFSYFVKGDIRSYSFIYYSSFVGLFMLFTSKSLESRRW</sequence>
<comment type="caution">
    <text evidence="8">The sequence shown here is derived from an EMBL/GenBank/DDBJ whole genome shotgun (WGS) entry which is preliminary data.</text>
</comment>
<name>A0A1Y5FA54_9BACT</name>
<dbReference type="InterPro" id="IPR013525">
    <property type="entry name" value="ABC2_TM"/>
</dbReference>
<dbReference type="AlphaFoldDB" id="A0A1Y5FA54"/>
<feature type="transmembrane region" description="Helical" evidence="6">
    <location>
        <begin position="168"/>
        <end position="193"/>
    </location>
</feature>
<comment type="subcellular location">
    <subcellularLocation>
        <location evidence="1">Cell membrane</location>
        <topology evidence="1">Multi-pass membrane protein</topology>
    </subcellularLocation>
</comment>
<evidence type="ECO:0000256" key="2">
    <source>
        <dbReference type="ARBA" id="ARBA00022475"/>
    </source>
</evidence>
<dbReference type="EMBL" id="MAAO01000004">
    <property type="protein sequence ID" value="OUR98491.1"/>
    <property type="molecule type" value="Genomic_DNA"/>
</dbReference>
<dbReference type="Pfam" id="PF01061">
    <property type="entry name" value="ABC2_membrane"/>
    <property type="match status" value="1"/>
</dbReference>
<gene>
    <name evidence="8" type="ORF">A9Q84_03515</name>
</gene>
<dbReference type="InterPro" id="IPR051449">
    <property type="entry name" value="ABC-2_transporter_component"/>
</dbReference>